<sequence length="265" mass="29926">MDILWYTMLAVKNSDNQASFGTALLLKLHHLVLKEDVGEWMMDPIKIPWFRHPGSSWSLFYLVRGGSRPNLTEGSLSVSMGCFVQGYLVDLGGPRVITVYPAVPFGGKTAGQRTRRTTSLLARECLRMDPTSRRLPRLGEISGDCNPTTLLERSLPNDFTSIIESLLEEDIGGDHREKRFLSVLEGGSGRLKEMDGLRRPSYNWFCHELEREEKNMGFSTVKFGGRIQVDGRKLGWIGMVLLACSWDGEKEGLYLLERERPITQS</sequence>
<evidence type="ECO:0000313" key="1">
    <source>
        <dbReference type="EMBL" id="KAL0917617.1"/>
    </source>
</evidence>
<organism evidence="1 2">
    <name type="scientific">Dendrobium thyrsiflorum</name>
    <name type="common">Pinecone-like raceme dendrobium</name>
    <name type="synonym">Orchid</name>
    <dbReference type="NCBI Taxonomy" id="117978"/>
    <lineage>
        <taxon>Eukaryota</taxon>
        <taxon>Viridiplantae</taxon>
        <taxon>Streptophyta</taxon>
        <taxon>Embryophyta</taxon>
        <taxon>Tracheophyta</taxon>
        <taxon>Spermatophyta</taxon>
        <taxon>Magnoliopsida</taxon>
        <taxon>Liliopsida</taxon>
        <taxon>Asparagales</taxon>
        <taxon>Orchidaceae</taxon>
        <taxon>Epidendroideae</taxon>
        <taxon>Malaxideae</taxon>
        <taxon>Dendrobiinae</taxon>
        <taxon>Dendrobium</taxon>
    </lineage>
</organism>
<protein>
    <submittedName>
        <fullName evidence="1">Uncharacterized protein</fullName>
    </submittedName>
</protein>
<proteinExistence type="predicted"/>
<name>A0ABD0V4S9_DENTH</name>
<dbReference type="EMBL" id="JANQDX010000010">
    <property type="protein sequence ID" value="KAL0917617.1"/>
    <property type="molecule type" value="Genomic_DNA"/>
</dbReference>
<reference evidence="1 2" key="1">
    <citation type="journal article" date="2024" name="Plant Biotechnol. J.">
        <title>Dendrobium thyrsiflorum genome and its molecular insights into genes involved in important horticultural traits.</title>
        <authorList>
            <person name="Chen B."/>
            <person name="Wang J.Y."/>
            <person name="Zheng P.J."/>
            <person name="Li K.L."/>
            <person name="Liang Y.M."/>
            <person name="Chen X.F."/>
            <person name="Zhang C."/>
            <person name="Zhao X."/>
            <person name="He X."/>
            <person name="Zhang G.Q."/>
            <person name="Liu Z.J."/>
            <person name="Xu Q."/>
        </authorList>
    </citation>
    <scope>NUCLEOTIDE SEQUENCE [LARGE SCALE GENOMIC DNA]</scope>
    <source>
        <strain evidence="1">GZMU011</strain>
    </source>
</reference>
<dbReference type="AlphaFoldDB" id="A0ABD0V4S9"/>
<accession>A0ABD0V4S9</accession>
<keyword evidence="2" id="KW-1185">Reference proteome</keyword>
<dbReference type="Proteomes" id="UP001552299">
    <property type="component" value="Unassembled WGS sequence"/>
</dbReference>
<evidence type="ECO:0000313" key="2">
    <source>
        <dbReference type="Proteomes" id="UP001552299"/>
    </source>
</evidence>
<comment type="caution">
    <text evidence="1">The sequence shown here is derived from an EMBL/GenBank/DDBJ whole genome shotgun (WGS) entry which is preliminary data.</text>
</comment>
<gene>
    <name evidence="1" type="ORF">M5K25_012691</name>
</gene>